<evidence type="ECO:0000313" key="4">
    <source>
        <dbReference type="EMBL" id="EOZ95138.1"/>
    </source>
</evidence>
<dbReference type="OrthoDB" id="9809746at2"/>
<dbReference type="Pfam" id="PF00578">
    <property type="entry name" value="AhpC-TSA"/>
    <property type="match status" value="1"/>
</dbReference>
<accession>S2DZC0</accession>
<evidence type="ECO:0000259" key="3">
    <source>
        <dbReference type="Pfam" id="PF00578"/>
    </source>
</evidence>
<dbReference type="PANTHER" id="PTHR43640">
    <property type="entry name" value="OS07G0260300 PROTEIN"/>
    <property type="match status" value="1"/>
</dbReference>
<dbReference type="PANTHER" id="PTHR43640:SF1">
    <property type="entry name" value="THIOREDOXIN-DEPENDENT PEROXIREDOXIN"/>
    <property type="match status" value="1"/>
</dbReference>
<protein>
    <recommendedName>
        <fullName evidence="3">Alkyl hydroperoxide reductase subunit C/ Thiol specific antioxidant domain-containing protein</fullName>
    </recommendedName>
</protein>
<feature type="region of interest" description="Disordered" evidence="1">
    <location>
        <begin position="176"/>
        <end position="195"/>
    </location>
</feature>
<evidence type="ECO:0000256" key="1">
    <source>
        <dbReference type="SAM" id="MobiDB-lite"/>
    </source>
</evidence>
<feature type="domain" description="Alkyl hydroperoxide reductase subunit C/ Thiol specific antioxidant" evidence="3">
    <location>
        <begin position="21"/>
        <end position="137"/>
    </location>
</feature>
<sequence>MKRILPILLFGFLMSSALYAQRVENFELNDILTGGSFELTGHGDQKAIVVIFTSLNCPFSKLYEERIVSLHKQFSDQGVKIILVNPHYGLEEGESQDEHKERASAKGIELAFLDDSQKEVTRMFSATKLPEAVVVTPSQTGFSIVYRGAIDNNPQVASNANMKYLENALTAILNRRNPSPASSRPVGCNIKMDLR</sequence>
<dbReference type="GO" id="GO:0016209">
    <property type="term" value="F:antioxidant activity"/>
    <property type="evidence" value="ECO:0007669"/>
    <property type="project" value="InterPro"/>
</dbReference>
<dbReference type="GO" id="GO:0016491">
    <property type="term" value="F:oxidoreductase activity"/>
    <property type="evidence" value="ECO:0007669"/>
    <property type="project" value="InterPro"/>
</dbReference>
<keyword evidence="2" id="KW-0732">Signal</keyword>
<dbReference type="InterPro" id="IPR036249">
    <property type="entry name" value="Thioredoxin-like_sf"/>
</dbReference>
<dbReference type="AlphaFoldDB" id="S2DZC0"/>
<name>S2DZC0_INDAL</name>
<gene>
    <name evidence="4" type="ORF">A33Q_3343</name>
</gene>
<dbReference type="EMBL" id="ALWO02000040">
    <property type="protein sequence ID" value="EOZ95138.1"/>
    <property type="molecule type" value="Genomic_DNA"/>
</dbReference>
<dbReference type="Proteomes" id="UP000006073">
    <property type="component" value="Unassembled WGS sequence"/>
</dbReference>
<proteinExistence type="predicted"/>
<feature type="chain" id="PRO_5004496480" description="Alkyl hydroperoxide reductase subunit C/ Thiol specific antioxidant domain-containing protein" evidence="2">
    <location>
        <begin position="21"/>
        <end position="195"/>
    </location>
</feature>
<dbReference type="InterPro" id="IPR000866">
    <property type="entry name" value="AhpC/TSA"/>
</dbReference>
<organism evidence="4 5">
    <name type="scientific">Indibacter alkaliphilus (strain CCUG 57479 / KCTC 22604 / LW1)</name>
    <dbReference type="NCBI Taxonomy" id="1189612"/>
    <lineage>
        <taxon>Bacteria</taxon>
        <taxon>Pseudomonadati</taxon>
        <taxon>Bacteroidota</taxon>
        <taxon>Cytophagia</taxon>
        <taxon>Cytophagales</taxon>
        <taxon>Cyclobacteriaceae</taxon>
    </lineage>
</organism>
<comment type="caution">
    <text evidence="4">The sequence shown here is derived from an EMBL/GenBank/DDBJ whole genome shotgun (WGS) entry which is preliminary data.</text>
</comment>
<reference evidence="4 5" key="1">
    <citation type="journal article" date="2013" name="Genome Announc.">
        <title>Draft Genome Sequence of Indibacter alkaliphilus Strain LW1T, Isolated from Lonar Lake, a Haloalkaline Lake in the Buldana District of Maharashtra, India.</title>
        <authorList>
            <person name="Singh A."/>
            <person name="Kumar Jangir P."/>
            <person name="Sharma R."/>
            <person name="Singh A."/>
            <person name="Kumar Pinnaka A."/>
            <person name="Shivaji S."/>
        </authorList>
    </citation>
    <scope>NUCLEOTIDE SEQUENCE [LARGE SCALE GENOMIC DNA]</scope>
    <source>
        <strain evidence="5">CCUG 57479 / KCTC 22604 / LW1</strain>
    </source>
</reference>
<dbReference type="eggNOG" id="COG0526">
    <property type="taxonomic scope" value="Bacteria"/>
</dbReference>
<dbReference type="SUPFAM" id="SSF52833">
    <property type="entry name" value="Thioredoxin-like"/>
    <property type="match status" value="1"/>
</dbReference>
<evidence type="ECO:0000313" key="5">
    <source>
        <dbReference type="Proteomes" id="UP000006073"/>
    </source>
</evidence>
<dbReference type="Gene3D" id="3.40.30.10">
    <property type="entry name" value="Glutaredoxin"/>
    <property type="match status" value="1"/>
</dbReference>
<keyword evidence="5" id="KW-1185">Reference proteome</keyword>
<feature type="signal peptide" evidence="2">
    <location>
        <begin position="1"/>
        <end position="20"/>
    </location>
</feature>
<dbReference type="InterPro" id="IPR047262">
    <property type="entry name" value="PRX-like1"/>
</dbReference>
<evidence type="ECO:0000256" key="2">
    <source>
        <dbReference type="SAM" id="SignalP"/>
    </source>
</evidence>
<dbReference type="STRING" id="1189612.A33Q_3343"/>
<dbReference type="RefSeq" id="WP_009034640.1">
    <property type="nucleotide sequence ID" value="NZ_ALWO02000040.1"/>
</dbReference>